<feature type="compositionally biased region" description="Polar residues" evidence="2">
    <location>
        <begin position="114"/>
        <end position="124"/>
    </location>
</feature>
<evidence type="ECO:0000313" key="5">
    <source>
        <dbReference type="Proteomes" id="UP000289323"/>
    </source>
</evidence>
<feature type="compositionally biased region" description="Polar residues" evidence="2">
    <location>
        <begin position="66"/>
        <end position="102"/>
    </location>
</feature>
<protein>
    <submittedName>
        <fullName evidence="4">7ccf9b96-4bcd-46e2-9a3d-fc25ca81026a</fullName>
    </submittedName>
</protein>
<keyword evidence="1" id="KW-0175">Coiled coil</keyword>
<accession>A0A446BA98</accession>
<dbReference type="InterPro" id="IPR011598">
    <property type="entry name" value="bHLH_dom"/>
</dbReference>
<dbReference type="SUPFAM" id="SSF47459">
    <property type="entry name" value="HLH, helix-loop-helix DNA-binding domain"/>
    <property type="match status" value="1"/>
</dbReference>
<evidence type="ECO:0000313" key="4">
    <source>
        <dbReference type="EMBL" id="SPQ19348.1"/>
    </source>
</evidence>
<dbReference type="InterPro" id="IPR036638">
    <property type="entry name" value="HLH_DNA-bd_sf"/>
</dbReference>
<dbReference type="Gene3D" id="4.10.280.10">
    <property type="entry name" value="Helix-loop-helix DNA-binding domain"/>
    <property type="match status" value="1"/>
</dbReference>
<evidence type="ECO:0000256" key="2">
    <source>
        <dbReference type="SAM" id="MobiDB-lite"/>
    </source>
</evidence>
<feature type="compositionally biased region" description="Polar residues" evidence="2">
    <location>
        <begin position="260"/>
        <end position="271"/>
    </location>
</feature>
<feature type="domain" description="BHLH" evidence="3">
    <location>
        <begin position="336"/>
        <end position="387"/>
    </location>
</feature>
<reference evidence="4 5" key="1">
    <citation type="submission" date="2018-04" db="EMBL/GenBank/DDBJ databases">
        <authorList>
            <person name="Huttner S."/>
            <person name="Dainat J."/>
        </authorList>
    </citation>
    <scope>NUCLEOTIDE SEQUENCE [LARGE SCALE GENOMIC DNA]</scope>
</reference>
<dbReference type="Proteomes" id="UP000289323">
    <property type="component" value="Unassembled WGS sequence"/>
</dbReference>
<dbReference type="AlphaFoldDB" id="A0A446BA98"/>
<feature type="compositionally biased region" description="Low complexity" evidence="2">
    <location>
        <begin position="159"/>
        <end position="170"/>
    </location>
</feature>
<dbReference type="GO" id="GO:0046983">
    <property type="term" value="F:protein dimerization activity"/>
    <property type="evidence" value="ECO:0007669"/>
    <property type="project" value="InterPro"/>
</dbReference>
<organism evidence="4 5">
    <name type="scientific">Thermothielavioides terrestris</name>
    <dbReference type="NCBI Taxonomy" id="2587410"/>
    <lineage>
        <taxon>Eukaryota</taxon>
        <taxon>Fungi</taxon>
        <taxon>Dikarya</taxon>
        <taxon>Ascomycota</taxon>
        <taxon>Pezizomycotina</taxon>
        <taxon>Sordariomycetes</taxon>
        <taxon>Sordariomycetidae</taxon>
        <taxon>Sordariales</taxon>
        <taxon>Chaetomiaceae</taxon>
        <taxon>Thermothielavioides</taxon>
    </lineage>
</organism>
<proteinExistence type="predicted"/>
<feature type="coiled-coil region" evidence="1">
    <location>
        <begin position="384"/>
        <end position="411"/>
    </location>
</feature>
<dbReference type="EMBL" id="OUUZ01000001">
    <property type="protein sequence ID" value="SPQ19348.1"/>
    <property type="molecule type" value="Genomic_DNA"/>
</dbReference>
<dbReference type="PANTHER" id="PTHR22934">
    <property type="entry name" value="PROTEIN ESC1/WETA-RELATED"/>
    <property type="match status" value="1"/>
</dbReference>
<gene>
    <name evidence="4" type="ORF">TT172_LOCUS1767</name>
</gene>
<evidence type="ECO:0000256" key="1">
    <source>
        <dbReference type="SAM" id="Coils"/>
    </source>
</evidence>
<dbReference type="SMART" id="SM00353">
    <property type="entry name" value="HLH"/>
    <property type="match status" value="1"/>
</dbReference>
<dbReference type="PROSITE" id="PS50888">
    <property type="entry name" value="BHLH"/>
    <property type="match status" value="1"/>
</dbReference>
<feature type="region of interest" description="Disordered" evidence="2">
    <location>
        <begin position="244"/>
        <end position="282"/>
    </location>
</feature>
<sequence length="481" mass="52499">MDQQRPASQKFPAGLAGVLNSPEENRDSAYYSSTDASSKHTSAASGIGVLSPPHSGFQPSPVDKTPSPTATTSHLLPQPLVSPTTSNGNMSVASIVSPTTPGSADPRRFDRPQSLDSAPSSATFLSGEVPEALSRRESVDSRINQGFHDMRLGNSPYASHNHSTTSIHTTLQQQRNPRPGLDNLAVHRISNGYQPSADRNPEGHPKTMRIAPAITGPATSQIARAAEPTKGQAWAFPEEEIQRMPSAAAQSLGDSRRSSVAESLASSQYTTDGRLPPGQRRLEDSMGASAYQRLSNASGEYSTVHHHTLQHKQLGDLRNEEAGSHAGTQPYSRTPELRVSHKLAERKRRTEMKELFDQLRDLMPQERGSKASKWEILTKAISEHQRQNELIRQLQALNSAQQNEIEMLRRELQERMHGAPPPRPADPYAGDQFGRPRPPELPPLRSLQSAAPPSGGPESMTGVQYEAPRANGYRTAEPTRF</sequence>
<feature type="region of interest" description="Disordered" evidence="2">
    <location>
        <begin position="415"/>
        <end position="481"/>
    </location>
</feature>
<evidence type="ECO:0000259" key="3">
    <source>
        <dbReference type="PROSITE" id="PS50888"/>
    </source>
</evidence>
<feature type="region of interest" description="Disordered" evidence="2">
    <location>
        <begin position="1"/>
        <end position="176"/>
    </location>
</feature>
<dbReference type="InterPro" id="IPR040112">
    <property type="entry name" value="WetA"/>
</dbReference>
<dbReference type="Pfam" id="PF00010">
    <property type="entry name" value="HLH"/>
    <property type="match status" value="1"/>
</dbReference>
<dbReference type="PANTHER" id="PTHR22934:SF23">
    <property type="entry name" value="ZF-C3H1 DOMAIN-CONTAINING PROTEIN"/>
    <property type="match status" value="1"/>
</dbReference>
<name>A0A446BA98_9PEZI</name>